<keyword evidence="8" id="KW-1185">Reference proteome</keyword>
<dbReference type="InterPro" id="IPR000719">
    <property type="entry name" value="Prot_kinase_dom"/>
</dbReference>
<sequence>MVREGNNANKYNVLISDNDGDASFPYRIAERYHCKGFLGSGGSGLVFKAWDDMLQRMVAIKFIRNPSFVARQRLVAEARALAKVNHPSICSIYDIGEPVDEHSSLFMVMELIEGPRLAELAGKLTTTQAIKLIHKLAEGVSELHAVGLVHNDINPGNVIITQQGNEEPMPTLIDLSIAGRPSKQSRPKGFGVTPLFCAPEQREDNEIAADMLEKVDIYSLGALLLFLVSGQAPSKNPAAQLKTIRRRCSPPLRKFILRCLAESPKKRFSSMAEVVGILGELSYYKPNRQPAILAASAGVIVALSVLVTTQLTPSAWSDDEDSEGLVNQASMHALYATQLMHEGKGREARQQAQKSIQYYRQAITLSDGQTIEPLLRLVDFVVTQQQLFSQSELSALLLDTLSLAENINSEQPQLAFAMAKIYYHLAKLHQPRTNVYQRWLEHAKTAIERALSIQPDTPHYRTLECKIDALQNQSSGGTC</sequence>
<proteinExistence type="predicted"/>
<keyword evidence="1" id="KW-0808">Transferase</keyword>
<dbReference type="GO" id="GO:0004674">
    <property type="term" value="F:protein serine/threonine kinase activity"/>
    <property type="evidence" value="ECO:0007669"/>
    <property type="project" value="TreeGrafter"/>
</dbReference>
<evidence type="ECO:0000256" key="4">
    <source>
        <dbReference type="ARBA" id="ARBA00022840"/>
    </source>
</evidence>
<dbReference type="Gene3D" id="3.30.200.20">
    <property type="entry name" value="Phosphorylase Kinase, domain 1"/>
    <property type="match status" value="1"/>
</dbReference>
<dbReference type="Gene3D" id="1.10.510.10">
    <property type="entry name" value="Transferase(Phosphotransferase) domain 1"/>
    <property type="match status" value="1"/>
</dbReference>
<comment type="caution">
    <text evidence="7">The sequence shown here is derived from an EMBL/GenBank/DDBJ whole genome shotgun (WGS) entry which is preliminary data.</text>
</comment>
<dbReference type="Pfam" id="PF00069">
    <property type="entry name" value="Pkinase"/>
    <property type="match status" value="1"/>
</dbReference>
<dbReference type="CDD" id="cd14014">
    <property type="entry name" value="STKc_PknB_like"/>
    <property type="match status" value="1"/>
</dbReference>
<name>A0A4R6P5H7_9GAMM</name>
<dbReference type="AlphaFoldDB" id="A0A4R6P5H7"/>
<evidence type="ECO:0000256" key="5">
    <source>
        <dbReference type="PROSITE-ProRule" id="PRU10141"/>
    </source>
</evidence>
<accession>A0A4R6P5H7</accession>
<dbReference type="EMBL" id="SNXI01000009">
    <property type="protein sequence ID" value="TDP32645.1"/>
    <property type="molecule type" value="Genomic_DNA"/>
</dbReference>
<feature type="domain" description="Protein kinase" evidence="6">
    <location>
        <begin position="32"/>
        <end position="284"/>
    </location>
</feature>
<evidence type="ECO:0000313" key="7">
    <source>
        <dbReference type="EMBL" id="TDP32645.1"/>
    </source>
</evidence>
<protein>
    <submittedName>
        <fullName evidence="7">Serine/threonine-protein kinase</fullName>
    </submittedName>
</protein>
<dbReference type="SUPFAM" id="SSF56112">
    <property type="entry name" value="Protein kinase-like (PK-like)"/>
    <property type="match status" value="1"/>
</dbReference>
<evidence type="ECO:0000256" key="1">
    <source>
        <dbReference type="ARBA" id="ARBA00022679"/>
    </source>
</evidence>
<gene>
    <name evidence="7" type="ORF">DEU29_10974</name>
</gene>
<keyword evidence="4 5" id="KW-0067">ATP-binding</keyword>
<dbReference type="PROSITE" id="PS50011">
    <property type="entry name" value="PROTEIN_KINASE_DOM"/>
    <property type="match status" value="1"/>
</dbReference>
<dbReference type="InterPro" id="IPR011009">
    <property type="entry name" value="Kinase-like_dom_sf"/>
</dbReference>
<evidence type="ECO:0000259" key="6">
    <source>
        <dbReference type="PROSITE" id="PS50011"/>
    </source>
</evidence>
<evidence type="ECO:0000313" key="8">
    <source>
        <dbReference type="Proteomes" id="UP000295531"/>
    </source>
</evidence>
<organism evidence="7 8">
    <name type="scientific">Idiomarina aquatica</name>
    <dbReference type="NCBI Taxonomy" id="1327752"/>
    <lineage>
        <taxon>Bacteria</taxon>
        <taxon>Pseudomonadati</taxon>
        <taxon>Pseudomonadota</taxon>
        <taxon>Gammaproteobacteria</taxon>
        <taxon>Alteromonadales</taxon>
        <taxon>Idiomarinaceae</taxon>
        <taxon>Idiomarina</taxon>
    </lineage>
</organism>
<evidence type="ECO:0000256" key="2">
    <source>
        <dbReference type="ARBA" id="ARBA00022741"/>
    </source>
</evidence>
<dbReference type="PANTHER" id="PTHR43289:SF6">
    <property type="entry name" value="SERINE_THREONINE-PROTEIN KINASE NEKL-3"/>
    <property type="match status" value="1"/>
</dbReference>
<feature type="binding site" evidence="5">
    <location>
        <position position="61"/>
    </location>
    <ligand>
        <name>ATP</name>
        <dbReference type="ChEBI" id="CHEBI:30616"/>
    </ligand>
</feature>
<dbReference type="InterPro" id="IPR017441">
    <property type="entry name" value="Protein_kinase_ATP_BS"/>
</dbReference>
<dbReference type="PANTHER" id="PTHR43289">
    <property type="entry name" value="MITOGEN-ACTIVATED PROTEIN KINASE KINASE KINASE 20-RELATED"/>
    <property type="match status" value="1"/>
</dbReference>
<dbReference type="GO" id="GO:0005524">
    <property type="term" value="F:ATP binding"/>
    <property type="evidence" value="ECO:0007669"/>
    <property type="project" value="UniProtKB-UniRule"/>
</dbReference>
<keyword evidence="3 7" id="KW-0418">Kinase</keyword>
<dbReference type="Proteomes" id="UP000295531">
    <property type="component" value="Unassembled WGS sequence"/>
</dbReference>
<reference evidence="7 8" key="1">
    <citation type="submission" date="2019-03" db="EMBL/GenBank/DDBJ databases">
        <title>Freshwater and sediment microbial communities from various areas in North America, analyzing microbe dynamics in response to fracking.</title>
        <authorList>
            <person name="Lamendella R."/>
        </authorList>
    </citation>
    <scope>NUCLEOTIDE SEQUENCE [LARGE SCALE GENOMIC DNA]</scope>
    <source>
        <strain evidence="7 8">18_TX</strain>
    </source>
</reference>
<evidence type="ECO:0000256" key="3">
    <source>
        <dbReference type="ARBA" id="ARBA00022777"/>
    </source>
</evidence>
<keyword evidence="2 5" id="KW-0547">Nucleotide-binding</keyword>
<dbReference type="PROSITE" id="PS00107">
    <property type="entry name" value="PROTEIN_KINASE_ATP"/>
    <property type="match status" value="1"/>
</dbReference>